<evidence type="ECO:0000313" key="2">
    <source>
        <dbReference type="Proteomes" id="UP000230886"/>
    </source>
</evidence>
<reference evidence="1 2" key="1">
    <citation type="submission" date="2017-07" db="EMBL/GenBank/DDBJ databases">
        <title>Draft sequence of Rhodococcus enclensis 23b-28.</title>
        <authorList>
            <person name="Besaury L."/>
            <person name="Sancelme M."/>
            <person name="Amato P."/>
            <person name="Lallement A."/>
            <person name="Delort A.-M."/>
        </authorList>
    </citation>
    <scope>NUCLEOTIDE SEQUENCE [LARGE SCALE GENOMIC DNA]</scope>
    <source>
        <strain evidence="1 2">23b-28</strain>
    </source>
</reference>
<proteinExistence type="predicted"/>
<evidence type="ECO:0000313" key="1">
    <source>
        <dbReference type="EMBL" id="PCK23620.1"/>
    </source>
</evidence>
<dbReference type="Proteomes" id="UP000230886">
    <property type="component" value="Unassembled WGS sequence"/>
</dbReference>
<dbReference type="EMBL" id="NOVD01000048">
    <property type="protein sequence ID" value="PCK23620.1"/>
    <property type="molecule type" value="Genomic_DNA"/>
</dbReference>
<dbReference type="RefSeq" id="WP_047269201.1">
    <property type="nucleotide sequence ID" value="NZ_FMBB01000029.1"/>
</dbReference>
<comment type="caution">
    <text evidence="1">The sequence shown here is derived from an EMBL/GenBank/DDBJ whole genome shotgun (WGS) entry which is preliminary data.</text>
</comment>
<organism evidence="1 2">
    <name type="scientific">Rhodococcus qingshengii</name>
    <dbReference type="NCBI Taxonomy" id="334542"/>
    <lineage>
        <taxon>Bacteria</taxon>
        <taxon>Bacillati</taxon>
        <taxon>Actinomycetota</taxon>
        <taxon>Actinomycetes</taxon>
        <taxon>Mycobacteriales</taxon>
        <taxon>Nocardiaceae</taxon>
        <taxon>Rhodococcus</taxon>
        <taxon>Rhodococcus erythropolis group</taxon>
    </lineage>
</organism>
<accession>A0A1C4GND2</accession>
<dbReference type="AlphaFoldDB" id="A0A1C4GND2"/>
<sequence>MPANCSAAGSRGRPSKGDRQFIATRVRADVDSSIRSIADNTKTPFGDVVGTMLLIGTRHIDQFDEVFRELLPLTRTTVDGQVQFDPSAHDAITSITGRAPTPVETRAREIRSALSPHGKIPMMLVFSTLLTIGVRNCEGDAFTGALADMYELALDPKLARKMLSESSIPRRLEEQGVLALAI</sequence>
<protein>
    <submittedName>
        <fullName evidence="1">Uncharacterized protein</fullName>
    </submittedName>
</protein>
<gene>
    <name evidence="1" type="ORF">CHR55_29685</name>
</gene>
<name>A0A1C4GND2_RHOSG</name>